<proteinExistence type="predicted"/>
<dbReference type="Proteomes" id="UP000612899">
    <property type="component" value="Unassembled WGS sequence"/>
</dbReference>
<organism evidence="1 2">
    <name type="scientific">Rhizocola hellebori</name>
    <dbReference type="NCBI Taxonomy" id="1392758"/>
    <lineage>
        <taxon>Bacteria</taxon>
        <taxon>Bacillati</taxon>
        <taxon>Actinomycetota</taxon>
        <taxon>Actinomycetes</taxon>
        <taxon>Micromonosporales</taxon>
        <taxon>Micromonosporaceae</taxon>
        <taxon>Rhizocola</taxon>
    </lineage>
</organism>
<gene>
    <name evidence="1" type="ORF">Rhe02_61100</name>
</gene>
<protein>
    <submittedName>
        <fullName evidence="1">Uncharacterized protein</fullName>
    </submittedName>
</protein>
<accession>A0A8J3QC00</accession>
<evidence type="ECO:0000313" key="2">
    <source>
        <dbReference type="Proteomes" id="UP000612899"/>
    </source>
</evidence>
<name>A0A8J3QC00_9ACTN</name>
<evidence type="ECO:0000313" key="1">
    <source>
        <dbReference type="EMBL" id="GIH08043.1"/>
    </source>
</evidence>
<dbReference type="EMBL" id="BONY01000044">
    <property type="protein sequence ID" value="GIH08043.1"/>
    <property type="molecule type" value="Genomic_DNA"/>
</dbReference>
<dbReference type="AlphaFoldDB" id="A0A8J3QC00"/>
<comment type="caution">
    <text evidence="1">The sequence shown here is derived from an EMBL/GenBank/DDBJ whole genome shotgun (WGS) entry which is preliminary data.</text>
</comment>
<reference evidence="1" key="1">
    <citation type="submission" date="2021-01" db="EMBL/GenBank/DDBJ databases">
        <title>Whole genome shotgun sequence of Rhizocola hellebori NBRC 109834.</title>
        <authorList>
            <person name="Komaki H."/>
            <person name="Tamura T."/>
        </authorList>
    </citation>
    <scope>NUCLEOTIDE SEQUENCE</scope>
    <source>
        <strain evidence="1">NBRC 109834</strain>
    </source>
</reference>
<keyword evidence="2" id="KW-1185">Reference proteome</keyword>
<sequence length="80" mass="8453">MVTLPELGRRLPAMARNRVVFPAPELPVTASNSPARATTEMSRRTALSDVYPTVMCSTASVADIDPSRARAIAASLIAAI</sequence>